<proteinExistence type="predicted"/>
<evidence type="ECO:0000313" key="2">
    <source>
        <dbReference type="EMBL" id="EJK54038.1"/>
    </source>
</evidence>
<dbReference type="EMBL" id="AGNL01036490">
    <property type="protein sequence ID" value="EJK54038.1"/>
    <property type="molecule type" value="Genomic_DNA"/>
</dbReference>
<evidence type="ECO:0000256" key="1">
    <source>
        <dbReference type="SAM" id="MobiDB-lite"/>
    </source>
</evidence>
<feature type="compositionally biased region" description="Basic and acidic residues" evidence="1">
    <location>
        <begin position="49"/>
        <end position="81"/>
    </location>
</feature>
<dbReference type="Proteomes" id="UP000266841">
    <property type="component" value="Unassembled WGS sequence"/>
</dbReference>
<feature type="non-terminal residue" evidence="2">
    <location>
        <position position="1"/>
    </location>
</feature>
<name>K0RJY7_THAOC</name>
<reference evidence="2 3" key="1">
    <citation type="journal article" date="2012" name="Genome Biol.">
        <title>Genome and low-iron response of an oceanic diatom adapted to chronic iron limitation.</title>
        <authorList>
            <person name="Lommer M."/>
            <person name="Specht M."/>
            <person name="Roy A.S."/>
            <person name="Kraemer L."/>
            <person name="Andreson R."/>
            <person name="Gutowska M.A."/>
            <person name="Wolf J."/>
            <person name="Bergner S.V."/>
            <person name="Schilhabel M.B."/>
            <person name="Klostermeier U.C."/>
            <person name="Beiko R.G."/>
            <person name="Rosenstiel P."/>
            <person name="Hippler M."/>
            <person name="Laroche J."/>
        </authorList>
    </citation>
    <scope>NUCLEOTIDE SEQUENCE [LARGE SCALE GENOMIC DNA]</scope>
    <source>
        <strain evidence="2 3">CCMP1005</strain>
    </source>
</reference>
<protein>
    <submittedName>
        <fullName evidence="2">Uncharacterized protein</fullName>
    </submittedName>
</protein>
<evidence type="ECO:0000313" key="3">
    <source>
        <dbReference type="Proteomes" id="UP000266841"/>
    </source>
</evidence>
<sequence length="118" mass="13423">REYEEGAGKDDPSALGERAHREVEEYEGPKGLEGPLVVEGGRVVRRVGHDRERWGRYAQEAEPRQLEGRREDGRRERREQESVGLVVAEEGQSPAVPRRGPSLQVGQTFCHWCFHPAH</sequence>
<feature type="region of interest" description="Disordered" evidence="1">
    <location>
        <begin position="49"/>
        <end position="101"/>
    </location>
</feature>
<accession>K0RJY7</accession>
<dbReference type="AlphaFoldDB" id="K0RJY7"/>
<organism evidence="2 3">
    <name type="scientific">Thalassiosira oceanica</name>
    <name type="common">Marine diatom</name>
    <dbReference type="NCBI Taxonomy" id="159749"/>
    <lineage>
        <taxon>Eukaryota</taxon>
        <taxon>Sar</taxon>
        <taxon>Stramenopiles</taxon>
        <taxon>Ochrophyta</taxon>
        <taxon>Bacillariophyta</taxon>
        <taxon>Coscinodiscophyceae</taxon>
        <taxon>Thalassiosirophycidae</taxon>
        <taxon>Thalassiosirales</taxon>
        <taxon>Thalassiosiraceae</taxon>
        <taxon>Thalassiosira</taxon>
    </lineage>
</organism>
<feature type="region of interest" description="Disordered" evidence="1">
    <location>
        <begin position="1"/>
        <end position="34"/>
    </location>
</feature>
<gene>
    <name evidence="2" type="ORF">THAOC_26412</name>
</gene>
<comment type="caution">
    <text evidence="2">The sequence shown here is derived from an EMBL/GenBank/DDBJ whole genome shotgun (WGS) entry which is preliminary data.</text>
</comment>
<keyword evidence="3" id="KW-1185">Reference proteome</keyword>
<feature type="compositionally biased region" description="Basic and acidic residues" evidence="1">
    <location>
        <begin position="1"/>
        <end position="30"/>
    </location>
</feature>